<gene>
    <name evidence="8" type="ORF">TorRG33x02_323820</name>
</gene>
<comment type="caution">
    <text evidence="8">The sequence shown here is derived from an EMBL/GenBank/DDBJ whole genome shotgun (WGS) entry which is preliminary data.</text>
</comment>
<feature type="transmembrane region" description="Helical" evidence="6">
    <location>
        <begin position="77"/>
        <end position="99"/>
    </location>
</feature>
<dbReference type="FunCoup" id="A0A2P5BEN8">
    <property type="interactions" value="734"/>
</dbReference>
<accession>A0A2P5BEN8</accession>
<dbReference type="PANTHER" id="PTHR31234">
    <property type="entry name" value="LATE EMBRYOGENESIS ABUNDANT (LEA) HYDROXYPROLINE-RICH GLYCOPROTEIN FAMILY"/>
    <property type="match status" value="1"/>
</dbReference>
<dbReference type="Pfam" id="PF03168">
    <property type="entry name" value="LEA_2"/>
    <property type="match status" value="1"/>
</dbReference>
<dbReference type="GO" id="GO:0098542">
    <property type="term" value="P:defense response to other organism"/>
    <property type="evidence" value="ECO:0007669"/>
    <property type="project" value="InterPro"/>
</dbReference>
<evidence type="ECO:0000256" key="5">
    <source>
        <dbReference type="SAM" id="MobiDB-lite"/>
    </source>
</evidence>
<sequence>MADPSRPVTGYPAQSYPPPPTTAANPNPNPNGVGYPYPAAPQPPYPYHQPYPNNHPNPNYAYPYNYDASRATFLRRLIAAMIAFFIISASIIFIIWLVLRPRLPKFRVDSLSLTNFNTSSSPAISGNWAVGFSVYNPNKKMSITYDELDSDVFYKSAFLSETRISPFTQGTRTQTAINATFSAANSYVDDWVVKGIDADRGRGTVNFNVRVLARVVFRTGGWRLRRRLLRVLCENVGVGLSSSSGSGKLVGGARECRVGI</sequence>
<dbReference type="PANTHER" id="PTHR31234:SF55">
    <property type="entry name" value="LATE EMBRYOGENESIS ABUNDANT (LEA) HYDROXYPROLINE-RICH GLYCOPROTEIN FAMILY"/>
    <property type="match status" value="1"/>
</dbReference>
<dbReference type="EMBL" id="JXTC01000538">
    <property type="protein sequence ID" value="PON47262.1"/>
    <property type="molecule type" value="Genomic_DNA"/>
</dbReference>
<evidence type="ECO:0000256" key="1">
    <source>
        <dbReference type="ARBA" id="ARBA00004167"/>
    </source>
</evidence>
<evidence type="ECO:0000256" key="6">
    <source>
        <dbReference type="SAM" id="Phobius"/>
    </source>
</evidence>
<dbReference type="AlphaFoldDB" id="A0A2P5BEN8"/>
<evidence type="ECO:0000313" key="8">
    <source>
        <dbReference type="EMBL" id="PON47262.1"/>
    </source>
</evidence>
<dbReference type="STRING" id="63057.A0A2P5BEN8"/>
<keyword evidence="3 6" id="KW-1133">Transmembrane helix</keyword>
<comment type="subcellular location">
    <subcellularLocation>
        <location evidence="1">Membrane</location>
        <topology evidence="1">Single-pass membrane protein</topology>
    </subcellularLocation>
</comment>
<dbReference type="InterPro" id="IPR044839">
    <property type="entry name" value="NDR1-like"/>
</dbReference>
<dbReference type="Proteomes" id="UP000237000">
    <property type="component" value="Unassembled WGS sequence"/>
</dbReference>
<proteinExistence type="predicted"/>
<evidence type="ECO:0000256" key="3">
    <source>
        <dbReference type="ARBA" id="ARBA00022989"/>
    </source>
</evidence>
<dbReference type="GO" id="GO:0005886">
    <property type="term" value="C:plasma membrane"/>
    <property type="evidence" value="ECO:0007669"/>
    <property type="project" value="TreeGrafter"/>
</dbReference>
<evidence type="ECO:0000256" key="2">
    <source>
        <dbReference type="ARBA" id="ARBA00022692"/>
    </source>
</evidence>
<evidence type="ECO:0000313" key="9">
    <source>
        <dbReference type="Proteomes" id="UP000237000"/>
    </source>
</evidence>
<keyword evidence="2 6" id="KW-0812">Transmembrane</keyword>
<evidence type="ECO:0000256" key="4">
    <source>
        <dbReference type="ARBA" id="ARBA00023136"/>
    </source>
</evidence>
<keyword evidence="4 6" id="KW-0472">Membrane</keyword>
<evidence type="ECO:0000259" key="7">
    <source>
        <dbReference type="Pfam" id="PF03168"/>
    </source>
</evidence>
<name>A0A2P5BEN8_TREOI</name>
<feature type="domain" description="Late embryogenesis abundant protein LEA-2 subgroup" evidence="7">
    <location>
        <begin position="132"/>
        <end position="224"/>
    </location>
</feature>
<feature type="compositionally biased region" description="Low complexity" evidence="5">
    <location>
        <begin position="22"/>
        <end position="36"/>
    </location>
</feature>
<organism evidence="8 9">
    <name type="scientific">Trema orientale</name>
    <name type="common">Charcoal tree</name>
    <name type="synonym">Celtis orientalis</name>
    <dbReference type="NCBI Taxonomy" id="63057"/>
    <lineage>
        <taxon>Eukaryota</taxon>
        <taxon>Viridiplantae</taxon>
        <taxon>Streptophyta</taxon>
        <taxon>Embryophyta</taxon>
        <taxon>Tracheophyta</taxon>
        <taxon>Spermatophyta</taxon>
        <taxon>Magnoliopsida</taxon>
        <taxon>eudicotyledons</taxon>
        <taxon>Gunneridae</taxon>
        <taxon>Pentapetalae</taxon>
        <taxon>rosids</taxon>
        <taxon>fabids</taxon>
        <taxon>Rosales</taxon>
        <taxon>Cannabaceae</taxon>
        <taxon>Trema</taxon>
    </lineage>
</organism>
<feature type="region of interest" description="Disordered" evidence="5">
    <location>
        <begin position="1"/>
        <end position="36"/>
    </location>
</feature>
<dbReference type="OrthoDB" id="695142at2759"/>
<keyword evidence="9" id="KW-1185">Reference proteome</keyword>
<dbReference type="InterPro" id="IPR004864">
    <property type="entry name" value="LEA_2"/>
</dbReference>
<dbReference type="InParanoid" id="A0A2P5BEN8"/>
<protein>
    <submittedName>
        <fullName evidence="8">Late embryogenesis abundant protein</fullName>
    </submittedName>
</protein>
<reference evidence="9" key="1">
    <citation type="submission" date="2016-06" db="EMBL/GenBank/DDBJ databases">
        <title>Parallel loss of symbiosis genes in relatives of nitrogen-fixing non-legume Parasponia.</title>
        <authorList>
            <person name="Van Velzen R."/>
            <person name="Holmer R."/>
            <person name="Bu F."/>
            <person name="Rutten L."/>
            <person name="Van Zeijl A."/>
            <person name="Liu W."/>
            <person name="Santuari L."/>
            <person name="Cao Q."/>
            <person name="Sharma T."/>
            <person name="Shen D."/>
            <person name="Roswanjaya Y."/>
            <person name="Wardhani T."/>
            <person name="Kalhor M.S."/>
            <person name="Jansen J."/>
            <person name="Van den Hoogen J."/>
            <person name="Gungor B."/>
            <person name="Hartog M."/>
            <person name="Hontelez J."/>
            <person name="Verver J."/>
            <person name="Yang W.-C."/>
            <person name="Schijlen E."/>
            <person name="Repin R."/>
            <person name="Schilthuizen M."/>
            <person name="Schranz E."/>
            <person name="Heidstra R."/>
            <person name="Miyata K."/>
            <person name="Fedorova E."/>
            <person name="Kohlen W."/>
            <person name="Bisseling T."/>
            <person name="Smit S."/>
            <person name="Geurts R."/>
        </authorList>
    </citation>
    <scope>NUCLEOTIDE SEQUENCE [LARGE SCALE GENOMIC DNA]</scope>
    <source>
        <strain evidence="9">cv. RG33-2</strain>
    </source>
</reference>